<keyword evidence="2" id="KW-0963">Cytoplasm</keyword>
<sequence>MNGGTRAPSLSQQPAVKSVTVYRNGDPFYRGRRMIIHEKKVGNFEVFLRELSGGVGGPFGAAVRNVYTPRAGHRVKSLEDLHSGEHYVAGGGECFKKIDYLQIGDMKRKPVDLISQVKPVSHSRINVSARFRKPIQEPCTIFVIANGDILNPAVRLLIPRKSVNQWDHILAMVTDKVHLRTGAVHRLYTLEGKPVQHGSELENGQFYVAVGRDKFKKLPYGDLIFSKSSMRRPHGPKASSLPPINGSRKYKEGGNDRQSKSTEGYSDSADALLSPQPVKRKGGKQRAASQEETLFPSKPIKVTHSIRVENSDPAFVYPENDDSIFKAGEKRSETWGATEVQEDEETQVEVPVDQRTAETVEEENGLLDEEADELVDTEDKENDAEELEEDGEGQVAFEEENEDVEDPEEEENELRDSDVINGEEADEEKIQDNSEDAENEEENLDEQEEEEPEHLNSEPAEGSGDEDEPTTTQNGFHPDTENFDETKDNESEAEEDEQRGTSSKLEESPRDGGKND</sequence>
<evidence type="ECO:0000313" key="16">
    <source>
        <dbReference type="Proteomes" id="UP001066276"/>
    </source>
</evidence>
<evidence type="ECO:0000256" key="5">
    <source>
        <dbReference type="ARBA" id="ARBA00022794"/>
    </source>
</evidence>
<evidence type="ECO:0000256" key="4">
    <source>
        <dbReference type="ARBA" id="ARBA00022737"/>
    </source>
</evidence>
<comment type="subcellular location">
    <subcellularLocation>
        <location evidence="9">Cell projection</location>
        <location evidence="9">Kinocilium</location>
    </subcellularLocation>
    <subcellularLocation>
        <location evidence="1">Cytoplasm</location>
        <location evidence="1">Cytoskeleton</location>
        <location evidence="1">Cilium axoneme</location>
    </subcellularLocation>
</comment>
<dbReference type="GO" id="GO:0060271">
    <property type="term" value="P:cilium assembly"/>
    <property type="evidence" value="ECO:0007669"/>
    <property type="project" value="TreeGrafter"/>
</dbReference>
<dbReference type="PROSITE" id="PS50309">
    <property type="entry name" value="DC"/>
    <property type="match status" value="2"/>
</dbReference>
<keyword evidence="16" id="KW-1185">Reference proteome</keyword>
<dbReference type="CDD" id="cd17152">
    <property type="entry name" value="DCX2_DCDC2"/>
    <property type="match status" value="1"/>
</dbReference>
<dbReference type="InterPro" id="IPR033036">
    <property type="entry name" value="DCDC2_DCX_dom2"/>
</dbReference>
<evidence type="ECO:0000256" key="12">
    <source>
        <dbReference type="ARBA" id="ARBA00072980"/>
    </source>
</evidence>
<dbReference type="GO" id="GO:0048813">
    <property type="term" value="P:dendrite morphogenesis"/>
    <property type="evidence" value="ECO:0007669"/>
    <property type="project" value="TreeGrafter"/>
</dbReference>
<accession>A0AAV7VJ20</accession>
<dbReference type="InterPro" id="IPR003533">
    <property type="entry name" value="Doublecortin_dom"/>
</dbReference>
<protein>
    <recommendedName>
        <fullName evidence="12">Doublecortin domain-containing protein 2</fullName>
    </recommendedName>
</protein>
<evidence type="ECO:0000259" key="14">
    <source>
        <dbReference type="PROSITE" id="PS50309"/>
    </source>
</evidence>
<evidence type="ECO:0000256" key="6">
    <source>
        <dbReference type="ARBA" id="ARBA00022902"/>
    </source>
</evidence>
<dbReference type="GO" id="GO:0005815">
    <property type="term" value="C:microtubule organizing center"/>
    <property type="evidence" value="ECO:0007669"/>
    <property type="project" value="TreeGrafter"/>
</dbReference>
<comment type="function">
    <text evidence="10">Protein that plays a role in the inhibition of canonical Wnt signaling pathway. May be involved in neuronal migration during development of the cerebral neocortex. Involved in the control of ciliogenesis and ciliary length.</text>
</comment>
<feature type="compositionally biased region" description="Acidic residues" evidence="13">
    <location>
        <begin position="421"/>
        <end position="452"/>
    </location>
</feature>
<evidence type="ECO:0000256" key="8">
    <source>
        <dbReference type="ARBA" id="ARBA00023273"/>
    </source>
</evidence>
<name>A0AAV7VJ20_PLEWA</name>
<proteinExistence type="predicted"/>
<keyword evidence="5" id="KW-0970">Cilium biogenesis/degradation</keyword>
<dbReference type="GO" id="GO:0005930">
    <property type="term" value="C:axoneme"/>
    <property type="evidence" value="ECO:0007669"/>
    <property type="project" value="UniProtKB-SubCell"/>
</dbReference>
<dbReference type="GO" id="GO:0001764">
    <property type="term" value="P:neuron migration"/>
    <property type="evidence" value="ECO:0007669"/>
    <property type="project" value="TreeGrafter"/>
</dbReference>
<evidence type="ECO:0000256" key="3">
    <source>
        <dbReference type="ARBA" id="ARBA00022553"/>
    </source>
</evidence>
<dbReference type="EMBL" id="JANPWB010000003">
    <property type="protein sequence ID" value="KAJ1201343.1"/>
    <property type="molecule type" value="Genomic_DNA"/>
</dbReference>
<organism evidence="15 16">
    <name type="scientific">Pleurodeles waltl</name>
    <name type="common">Iberian ribbed newt</name>
    <dbReference type="NCBI Taxonomy" id="8319"/>
    <lineage>
        <taxon>Eukaryota</taxon>
        <taxon>Metazoa</taxon>
        <taxon>Chordata</taxon>
        <taxon>Craniata</taxon>
        <taxon>Vertebrata</taxon>
        <taxon>Euteleostomi</taxon>
        <taxon>Amphibia</taxon>
        <taxon>Batrachia</taxon>
        <taxon>Caudata</taxon>
        <taxon>Salamandroidea</taxon>
        <taxon>Salamandridae</taxon>
        <taxon>Pleurodelinae</taxon>
        <taxon>Pleurodeles</taxon>
    </lineage>
</organism>
<feature type="region of interest" description="Disordered" evidence="13">
    <location>
        <begin position="229"/>
        <end position="296"/>
    </location>
</feature>
<feature type="compositionally biased region" description="Basic and acidic residues" evidence="13">
    <location>
        <begin position="478"/>
        <end position="490"/>
    </location>
</feature>
<evidence type="ECO:0000256" key="7">
    <source>
        <dbReference type="ARBA" id="ARBA00023212"/>
    </source>
</evidence>
<dbReference type="Gene3D" id="3.10.20.230">
    <property type="entry name" value="Doublecortin domain"/>
    <property type="match status" value="2"/>
</dbReference>
<feature type="region of interest" description="Disordered" evidence="13">
    <location>
        <begin position="332"/>
        <end position="516"/>
    </location>
</feature>
<comment type="caution">
    <text evidence="15">The sequence shown here is derived from an EMBL/GenBank/DDBJ whole genome shotgun (WGS) entry which is preliminary data.</text>
</comment>
<comment type="subunit">
    <text evidence="11">Interacts with DVL1, DVL2 and DVL3.</text>
</comment>
<evidence type="ECO:0000256" key="11">
    <source>
        <dbReference type="ARBA" id="ARBA00066265"/>
    </source>
</evidence>
<keyword evidence="8" id="KW-0966">Cell projection</keyword>
<feature type="domain" description="Doublecortin" evidence="14">
    <location>
        <begin position="139"/>
        <end position="221"/>
    </location>
</feature>
<dbReference type="PANTHER" id="PTHR23004:SF5">
    <property type="entry name" value="DOUBLECORTIN DOMAIN-CONTAINING PROTEIN 2"/>
    <property type="match status" value="1"/>
</dbReference>
<feature type="domain" description="Doublecortin" evidence="14">
    <location>
        <begin position="17"/>
        <end position="101"/>
    </location>
</feature>
<reference evidence="15" key="1">
    <citation type="journal article" date="2022" name="bioRxiv">
        <title>Sequencing and chromosome-scale assembly of the giantPleurodeles waltlgenome.</title>
        <authorList>
            <person name="Brown T."/>
            <person name="Elewa A."/>
            <person name="Iarovenko S."/>
            <person name="Subramanian E."/>
            <person name="Araus A.J."/>
            <person name="Petzold A."/>
            <person name="Susuki M."/>
            <person name="Suzuki K.-i.T."/>
            <person name="Hayashi T."/>
            <person name="Toyoda A."/>
            <person name="Oliveira C."/>
            <person name="Osipova E."/>
            <person name="Leigh N.D."/>
            <person name="Simon A."/>
            <person name="Yun M.H."/>
        </authorList>
    </citation>
    <scope>NUCLEOTIDE SEQUENCE</scope>
    <source>
        <strain evidence="15">20211129_DDA</strain>
        <tissue evidence="15">Liver</tissue>
    </source>
</reference>
<evidence type="ECO:0000256" key="13">
    <source>
        <dbReference type="SAM" id="MobiDB-lite"/>
    </source>
</evidence>
<keyword evidence="6" id="KW-0524">Neurogenesis</keyword>
<keyword evidence="7" id="KW-0206">Cytoskeleton</keyword>
<dbReference type="GO" id="GO:0035556">
    <property type="term" value="P:intracellular signal transduction"/>
    <property type="evidence" value="ECO:0007669"/>
    <property type="project" value="InterPro"/>
</dbReference>
<keyword evidence="3" id="KW-0597">Phosphoprotein</keyword>
<dbReference type="SUPFAM" id="SSF89837">
    <property type="entry name" value="Doublecortin (DC)"/>
    <property type="match status" value="2"/>
</dbReference>
<dbReference type="GO" id="GO:1902017">
    <property type="term" value="P:regulation of cilium assembly"/>
    <property type="evidence" value="ECO:0007669"/>
    <property type="project" value="TreeGrafter"/>
</dbReference>
<keyword evidence="4" id="KW-0677">Repeat</keyword>
<dbReference type="Pfam" id="PF03607">
    <property type="entry name" value="DCX"/>
    <property type="match status" value="2"/>
</dbReference>
<dbReference type="InterPro" id="IPR036572">
    <property type="entry name" value="Doublecortin_dom_sf"/>
</dbReference>
<evidence type="ECO:0000256" key="9">
    <source>
        <dbReference type="ARBA" id="ARBA00037822"/>
    </source>
</evidence>
<evidence type="ECO:0000313" key="15">
    <source>
        <dbReference type="EMBL" id="KAJ1201343.1"/>
    </source>
</evidence>
<dbReference type="GO" id="GO:0060091">
    <property type="term" value="C:kinocilium"/>
    <property type="evidence" value="ECO:0007669"/>
    <property type="project" value="UniProtKB-SubCell"/>
</dbReference>
<dbReference type="AlphaFoldDB" id="A0AAV7VJ20"/>
<evidence type="ECO:0000256" key="10">
    <source>
        <dbReference type="ARBA" id="ARBA00057353"/>
    </source>
</evidence>
<dbReference type="Proteomes" id="UP001066276">
    <property type="component" value="Chromosome 2_1"/>
</dbReference>
<dbReference type="FunFam" id="3.10.20.230:FF:000005">
    <property type="entry name" value="Doublecortin domain containing 2"/>
    <property type="match status" value="1"/>
</dbReference>
<dbReference type="PANTHER" id="PTHR23004">
    <property type="entry name" value="DOUBLECORTIN DOMAIN CONTAINING 2"/>
    <property type="match status" value="1"/>
</dbReference>
<feature type="compositionally biased region" description="Basic and acidic residues" evidence="13">
    <location>
        <begin position="504"/>
        <end position="516"/>
    </location>
</feature>
<gene>
    <name evidence="15" type="ORF">NDU88_005155</name>
</gene>
<evidence type="ECO:0000256" key="1">
    <source>
        <dbReference type="ARBA" id="ARBA00004430"/>
    </source>
</evidence>
<evidence type="ECO:0000256" key="2">
    <source>
        <dbReference type="ARBA" id="ARBA00022490"/>
    </source>
</evidence>
<feature type="compositionally biased region" description="Acidic residues" evidence="13">
    <location>
        <begin position="359"/>
        <end position="413"/>
    </location>
</feature>
<dbReference type="GO" id="GO:0005874">
    <property type="term" value="C:microtubule"/>
    <property type="evidence" value="ECO:0007669"/>
    <property type="project" value="TreeGrafter"/>
</dbReference>
<dbReference type="FunFam" id="3.10.20.230:FF:000004">
    <property type="entry name" value="Doublecortin domain containing 2"/>
    <property type="match status" value="1"/>
</dbReference>
<dbReference type="SMART" id="SM00537">
    <property type="entry name" value="DCX"/>
    <property type="match status" value="2"/>
</dbReference>
<feature type="compositionally biased region" description="Basic and acidic residues" evidence="13">
    <location>
        <begin position="249"/>
        <end position="260"/>
    </location>
</feature>